<organism evidence="3 4">
    <name type="scientific">Escallonia herrerae</name>
    <dbReference type="NCBI Taxonomy" id="1293975"/>
    <lineage>
        <taxon>Eukaryota</taxon>
        <taxon>Viridiplantae</taxon>
        <taxon>Streptophyta</taxon>
        <taxon>Embryophyta</taxon>
        <taxon>Tracheophyta</taxon>
        <taxon>Spermatophyta</taxon>
        <taxon>Magnoliopsida</taxon>
        <taxon>eudicotyledons</taxon>
        <taxon>Gunneridae</taxon>
        <taxon>Pentapetalae</taxon>
        <taxon>asterids</taxon>
        <taxon>campanulids</taxon>
        <taxon>Escalloniales</taxon>
        <taxon>Escalloniaceae</taxon>
        <taxon>Escallonia</taxon>
    </lineage>
</organism>
<evidence type="ECO:0000256" key="1">
    <source>
        <dbReference type="SAM" id="MobiDB-lite"/>
    </source>
</evidence>
<proteinExistence type="predicted"/>
<keyword evidence="2" id="KW-0812">Transmembrane</keyword>
<dbReference type="EMBL" id="JAVXUP010002104">
    <property type="protein sequence ID" value="KAK3005613.1"/>
    <property type="molecule type" value="Genomic_DNA"/>
</dbReference>
<keyword evidence="2" id="KW-0472">Membrane</keyword>
<feature type="transmembrane region" description="Helical" evidence="2">
    <location>
        <begin position="6"/>
        <end position="27"/>
    </location>
</feature>
<accession>A0AA88VEM8</accession>
<keyword evidence="2" id="KW-1133">Transmembrane helix</keyword>
<sequence>MVPSRLHILILPIAIWMFFNPTFVVTARRRYTCDHARRHRILKEDTFVKLGGISPKRLGFDTRAKCSKEDKEPRSEGERLTGEPAKHLNNDRVLRVCDLYGNMFVVFFDEVMGVRKVRPALYLQDFLGLYDNSGSFRLDRAPFNLAAEDMFVLLGGSTTSLLFDENEDLCDTSCVRGLADV</sequence>
<name>A0AA88VEM8_9ASTE</name>
<evidence type="ECO:0000313" key="4">
    <source>
        <dbReference type="Proteomes" id="UP001188597"/>
    </source>
</evidence>
<evidence type="ECO:0000256" key="2">
    <source>
        <dbReference type="SAM" id="Phobius"/>
    </source>
</evidence>
<reference evidence="3" key="1">
    <citation type="submission" date="2022-12" db="EMBL/GenBank/DDBJ databases">
        <title>Draft genome assemblies for two species of Escallonia (Escalloniales).</title>
        <authorList>
            <person name="Chanderbali A."/>
            <person name="Dervinis C."/>
            <person name="Anghel I."/>
            <person name="Soltis D."/>
            <person name="Soltis P."/>
            <person name="Zapata F."/>
        </authorList>
    </citation>
    <scope>NUCLEOTIDE SEQUENCE</scope>
    <source>
        <strain evidence="3">UCBG64.0493</strain>
        <tissue evidence="3">Leaf</tissue>
    </source>
</reference>
<comment type="caution">
    <text evidence="3">The sequence shown here is derived from an EMBL/GenBank/DDBJ whole genome shotgun (WGS) entry which is preliminary data.</text>
</comment>
<evidence type="ECO:0000313" key="3">
    <source>
        <dbReference type="EMBL" id="KAK3005613.1"/>
    </source>
</evidence>
<keyword evidence="4" id="KW-1185">Reference proteome</keyword>
<feature type="region of interest" description="Disordered" evidence="1">
    <location>
        <begin position="64"/>
        <end position="83"/>
    </location>
</feature>
<protein>
    <submittedName>
        <fullName evidence="3">Uncharacterized protein</fullName>
    </submittedName>
</protein>
<gene>
    <name evidence="3" type="ORF">RJ639_015703</name>
</gene>
<dbReference type="AlphaFoldDB" id="A0AA88VEM8"/>
<dbReference type="Proteomes" id="UP001188597">
    <property type="component" value="Unassembled WGS sequence"/>
</dbReference>